<dbReference type="Pfam" id="PF25917">
    <property type="entry name" value="BSH_RND"/>
    <property type="match status" value="1"/>
</dbReference>
<protein>
    <submittedName>
        <fullName evidence="5">Multidrug transporter</fullName>
    </submittedName>
</protein>
<dbReference type="Proteomes" id="UP000029858">
    <property type="component" value="Unassembled WGS sequence"/>
</dbReference>
<evidence type="ECO:0000256" key="1">
    <source>
        <dbReference type="ARBA" id="ARBA00004167"/>
    </source>
</evidence>
<organism evidence="5 6">
    <name type="scientific">Paracoccus sanguinis</name>
    <dbReference type="NCBI Taxonomy" id="1545044"/>
    <lineage>
        <taxon>Bacteria</taxon>
        <taxon>Pseudomonadati</taxon>
        <taxon>Pseudomonadota</taxon>
        <taxon>Alphaproteobacteria</taxon>
        <taxon>Rhodobacterales</taxon>
        <taxon>Paracoccaceae</taxon>
        <taxon>Paracoccus</taxon>
    </lineage>
</organism>
<feature type="compositionally biased region" description="Pro residues" evidence="2">
    <location>
        <begin position="13"/>
        <end position="34"/>
    </location>
</feature>
<evidence type="ECO:0000256" key="2">
    <source>
        <dbReference type="SAM" id="MobiDB-lite"/>
    </source>
</evidence>
<feature type="domain" description="Multidrug resistance protein MdtA-like barrel-sandwich hybrid" evidence="4">
    <location>
        <begin position="78"/>
        <end position="259"/>
    </location>
</feature>
<comment type="subcellular location">
    <subcellularLocation>
        <location evidence="1">Membrane</location>
        <topology evidence="1">Single-pass membrane protein</topology>
    </subcellularLocation>
</comment>
<evidence type="ECO:0000259" key="3">
    <source>
        <dbReference type="Pfam" id="PF25876"/>
    </source>
</evidence>
<dbReference type="PANTHER" id="PTHR30367:SF1">
    <property type="entry name" value="MULTIDRUG RESISTANCE PROTEIN MDTN"/>
    <property type="match status" value="1"/>
</dbReference>
<dbReference type="EMBL" id="JRKQ01000081">
    <property type="protein sequence ID" value="KGJ20858.1"/>
    <property type="molecule type" value="Genomic_DNA"/>
</dbReference>
<dbReference type="Gene3D" id="2.40.30.170">
    <property type="match status" value="1"/>
</dbReference>
<dbReference type="Gene3D" id="1.10.287.470">
    <property type="entry name" value="Helix hairpin bin"/>
    <property type="match status" value="1"/>
</dbReference>
<feature type="region of interest" description="Disordered" evidence="2">
    <location>
        <begin position="1"/>
        <end position="38"/>
    </location>
</feature>
<feature type="domain" description="Multidrug resistance protein MdtA-like alpha-helical hairpin" evidence="3">
    <location>
        <begin position="139"/>
        <end position="205"/>
    </location>
</feature>
<dbReference type="Gene3D" id="2.40.50.100">
    <property type="match status" value="1"/>
</dbReference>
<reference evidence="5 6" key="2">
    <citation type="submission" date="2014-10" db="EMBL/GenBank/DDBJ databases">
        <title>Paracoccus sanguinis sp. nov., isolated from clinical specimens of New York State patients.</title>
        <authorList>
            <person name="Mingle L.A."/>
            <person name="Cole J.A."/>
            <person name="Lapierre P."/>
            <person name="Musser K.A."/>
        </authorList>
    </citation>
    <scope>NUCLEOTIDE SEQUENCE [LARGE SCALE GENOMIC DNA]</scope>
    <source>
        <strain evidence="5 6">5503</strain>
    </source>
</reference>
<reference evidence="5 6" key="1">
    <citation type="submission" date="2014-09" db="EMBL/GenBank/DDBJ databases">
        <authorList>
            <person name="McGinnis J.M."/>
            <person name="Wolfgang W.J."/>
        </authorList>
    </citation>
    <scope>NUCLEOTIDE SEQUENCE [LARGE SCALE GENOMIC DNA]</scope>
    <source>
        <strain evidence="5 6">5503</strain>
    </source>
</reference>
<accession>A0A099GFA9</accession>
<name>A0A099GFA9_9RHOB</name>
<dbReference type="InterPro" id="IPR050393">
    <property type="entry name" value="MFP_Efflux_Pump"/>
</dbReference>
<dbReference type="Pfam" id="PF25876">
    <property type="entry name" value="HH_MFP_RND"/>
    <property type="match status" value="1"/>
</dbReference>
<dbReference type="InterPro" id="IPR058624">
    <property type="entry name" value="MdtA-like_HH"/>
</dbReference>
<comment type="caution">
    <text evidence="5">The sequence shown here is derived from an EMBL/GenBank/DDBJ whole genome shotgun (WGS) entry which is preliminary data.</text>
</comment>
<evidence type="ECO:0000313" key="6">
    <source>
        <dbReference type="Proteomes" id="UP000029858"/>
    </source>
</evidence>
<proteinExistence type="predicted"/>
<evidence type="ECO:0000259" key="4">
    <source>
        <dbReference type="Pfam" id="PF25917"/>
    </source>
</evidence>
<dbReference type="PANTHER" id="PTHR30367">
    <property type="entry name" value="P-HYDROXYBENZOIC ACID EFFLUX PUMP SUBUNIT AAEA-RELATED"/>
    <property type="match status" value="1"/>
</dbReference>
<dbReference type="SUPFAM" id="SSF111369">
    <property type="entry name" value="HlyD-like secretion proteins"/>
    <property type="match status" value="2"/>
</dbReference>
<sequence length="390" mass="39923">MPVGPASGAPASVPNPGPARPAPPPAHPVAPRPAAPASNPARPVAVLTVLLLVALVAGYVTLDRNAPGSSRGTVSASIVQMAPRVSGEVVEVMVTDDSIVAAGQALFRIDPRPFELAVHQAEAALAETGQSLDASTASLAAAQAAVTQSDAALETARAEAARTQRLEERGVVAKARGETARNALSQAEGQAEAARASLESARAQLGPKGRDNPAIAAAEAQLARAQYDLASATVVAPHLGVVTNLTLSPGQYASAGSPALTFIDAAAAWVTVDLRENQLGNVAASDPALVLFDSRPGEVFDGRVQSVAWGINPGRSAQGGLVVNQSSNRWFEPARHIPVRVELAGGMDGWPDHVPVGGKATVTILARPGGVTEAFARAVMRVRAFTSYLH</sequence>
<gene>
    <name evidence="5" type="ORF">IX56_13220</name>
</gene>
<dbReference type="AlphaFoldDB" id="A0A099GFA9"/>
<dbReference type="InterPro" id="IPR058625">
    <property type="entry name" value="MdtA-like_BSH"/>
</dbReference>
<evidence type="ECO:0000313" key="5">
    <source>
        <dbReference type="EMBL" id="KGJ20858.1"/>
    </source>
</evidence>